<gene>
    <name evidence="2" type="ORF">Gasu_60140</name>
</gene>
<proteinExistence type="predicted"/>
<accession>M2XSG5</accession>
<dbReference type="InterPro" id="IPR010987">
    <property type="entry name" value="Glutathione-S-Trfase_C-like"/>
</dbReference>
<dbReference type="PANTHER" id="PTHR12782">
    <property type="entry name" value="MICROSOMAL PROSTAGLANDIN E SYNTHASE-2"/>
    <property type="match status" value="1"/>
</dbReference>
<name>M2XSG5_GALSU</name>
<evidence type="ECO:0000259" key="1">
    <source>
        <dbReference type="PROSITE" id="PS50405"/>
    </source>
</evidence>
<dbReference type="Gramene" id="EME26339">
    <property type="protein sequence ID" value="EME26339"/>
    <property type="gene ID" value="Gasu_60140"/>
</dbReference>
<dbReference type="Proteomes" id="UP000030680">
    <property type="component" value="Unassembled WGS sequence"/>
</dbReference>
<protein>
    <submittedName>
        <fullName evidence="2">Electron carrier/ protein disulfide oxidoreductase</fullName>
    </submittedName>
</protein>
<dbReference type="EMBL" id="KB454552">
    <property type="protein sequence ID" value="EME26339.1"/>
    <property type="molecule type" value="Genomic_DNA"/>
</dbReference>
<dbReference type="KEGG" id="gsl:Gasu_60140"/>
<reference evidence="3" key="1">
    <citation type="journal article" date="2013" name="Science">
        <title>Gene transfer from bacteria and archaea facilitated evolution of an extremophilic eukaryote.</title>
        <authorList>
            <person name="Schonknecht G."/>
            <person name="Chen W.H."/>
            <person name="Ternes C.M."/>
            <person name="Barbier G.G."/>
            <person name="Shrestha R.P."/>
            <person name="Stanke M."/>
            <person name="Brautigam A."/>
            <person name="Baker B.J."/>
            <person name="Banfield J.F."/>
            <person name="Garavito R.M."/>
            <person name="Carr K."/>
            <person name="Wilkerson C."/>
            <person name="Rensing S.A."/>
            <person name="Gagneul D."/>
            <person name="Dickenson N.E."/>
            <person name="Oesterhelt C."/>
            <person name="Lercher M.J."/>
            <person name="Weber A.P."/>
        </authorList>
    </citation>
    <scope>NUCLEOTIDE SEQUENCE [LARGE SCALE GENOMIC DNA]</scope>
    <source>
        <strain evidence="3">074W</strain>
    </source>
</reference>
<dbReference type="GO" id="GO:0005739">
    <property type="term" value="C:mitochondrion"/>
    <property type="evidence" value="ECO:0007669"/>
    <property type="project" value="TreeGrafter"/>
</dbReference>
<feature type="domain" description="GST C-terminal" evidence="1">
    <location>
        <begin position="219"/>
        <end position="349"/>
    </location>
</feature>
<dbReference type="PANTHER" id="PTHR12782:SF5">
    <property type="entry name" value="PROSTAGLANDIN E SYNTHASE 2"/>
    <property type="match status" value="1"/>
</dbReference>
<dbReference type="InterPro" id="IPR036282">
    <property type="entry name" value="Glutathione-S-Trfase_C_sf"/>
</dbReference>
<dbReference type="PROSITE" id="PS50405">
    <property type="entry name" value="GST_CTER"/>
    <property type="match status" value="1"/>
</dbReference>
<sequence length="352" mass="41063">MIGKLVSKWNNKYHIPAKLFRRNHNFTKSAPSFSRFSKYRWTLFAGASTLSSLWLSKVVFAEENKQMIESETGPIWDVFSDEAKPTKTADELNDTRNVLAPTGSPRKSFPTLVLFEMESCPYCKKIRVALDYYRIPYSCVQVTAVGKRELRTTSSKKVPVLVIDGVEYHNSFAALWKIQDFVDDSLREDQRNIPAVERKWLYKVDDRLIPLITPNIAHTLSESYQSMKYLLSVDRYSWYERLSVNLLGPFFLYVMGKKSKWSLDIQDERRELLDELNQWMEDVGDHSFLLGERPCLADLCLFAFVKTLQPFDVMTDIKSHTSIMSWFRRMEQAVGPSQKIQNLRPKSSLWMF</sequence>
<dbReference type="AlphaFoldDB" id="M2XSG5"/>
<dbReference type="Gene3D" id="3.40.30.10">
    <property type="entry name" value="Glutaredoxin"/>
    <property type="match status" value="1"/>
</dbReference>
<dbReference type="eggNOG" id="KOG3029">
    <property type="taxonomic scope" value="Eukaryota"/>
</dbReference>
<dbReference type="Pfam" id="PF00043">
    <property type="entry name" value="GST_C"/>
    <property type="match status" value="1"/>
</dbReference>
<dbReference type="OrthoDB" id="423541at2759"/>
<dbReference type="InterPro" id="IPR004046">
    <property type="entry name" value="GST_C"/>
</dbReference>
<dbReference type="InterPro" id="IPR036249">
    <property type="entry name" value="Thioredoxin-like_sf"/>
</dbReference>
<dbReference type="RefSeq" id="XP_005702859.1">
    <property type="nucleotide sequence ID" value="XM_005702802.1"/>
</dbReference>
<dbReference type="STRING" id="130081.M2XSG5"/>
<dbReference type="Gene3D" id="1.20.1050.10">
    <property type="match status" value="1"/>
</dbReference>
<dbReference type="InterPro" id="IPR004045">
    <property type="entry name" value="Glutathione_S-Trfase_N"/>
</dbReference>
<organism evidence="2 3">
    <name type="scientific">Galdieria sulphuraria</name>
    <name type="common">Red alga</name>
    <dbReference type="NCBI Taxonomy" id="130081"/>
    <lineage>
        <taxon>Eukaryota</taxon>
        <taxon>Rhodophyta</taxon>
        <taxon>Bangiophyceae</taxon>
        <taxon>Galdieriales</taxon>
        <taxon>Galdieriaceae</taxon>
        <taxon>Galdieria</taxon>
    </lineage>
</organism>
<keyword evidence="3" id="KW-1185">Reference proteome</keyword>
<dbReference type="SUPFAM" id="SSF47616">
    <property type="entry name" value="GST C-terminal domain-like"/>
    <property type="match status" value="1"/>
</dbReference>
<evidence type="ECO:0000313" key="3">
    <source>
        <dbReference type="Proteomes" id="UP000030680"/>
    </source>
</evidence>
<dbReference type="SUPFAM" id="SSF52833">
    <property type="entry name" value="Thioredoxin-like"/>
    <property type="match status" value="1"/>
</dbReference>
<dbReference type="OMA" id="ESACSEW"/>
<dbReference type="Pfam" id="PF13417">
    <property type="entry name" value="GST_N_3"/>
    <property type="match status" value="1"/>
</dbReference>
<dbReference type="GeneID" id="17085316"/>
<evidence type="ECO:0000313" key="2">
    <source>
        <dbReference type="EMBL" id="EME26339.1"/>
    </source>
</evidence>